<gene>
    <name evidence="3" type="ORF">MICPUN_108151</name>
</gene>
<dbReference type="InterPro" id="IPR003892">
    <property type="entry name" value="CUE"/>
</dbReference>
<dbReference type="OMA" id="GHMESAV"/>
<dbReference type="AlphaFoldDB" id="C1E4Q2"/>
<protein>
    <recommendedName>
        <fullName evidence="2">CUE domain-containing protein</fullName>
    </recommendedName>
</protein>
<dbReference type="InterPro" id="IPR009060">
    <property type="entry name" value="UBA-like_sf"/>
</dbReference>
<evidence type="ECO:0000259" key="2">
    <source>
        <dbReference type="PROSITE" id="PS51140"/>
    </source>
</evidence>
<dbReference type="Proteomes" id="UP000002009">
    <property type="component" value="Chromosome 4"/>
</dbReference>
<evidence type="ECO:0000313" key="4">
    <source>
        <dbReference type="Proteomes" id="UP000002009"/>
    </source>
</evidence>
<dbReference type="SMART" id="SM00546">
    <property type="entry name" value="CUE"/>
    <property type="match status" value="1"/>
</dbReference>
<dbReference type="OrthoDB" id="5794653at2759"/>
<accession>C1E4Q2</accession>
<name>C1E4Q2_MICCC</name>
<dbReference type="EMBL" id="CP001325">
    <property type="protein sequence ID" value="ACO63159.1"/>
    <property type="molecule type" value="Genomic_DNA"/>
</dbReference>
<dbReference type="KEGG" id="mis:MICPUN_108151"/>
<feature type="compositionally biased region" description="Acidic residues" evidence="1">
    <location>
        <begin position="173"/>
        <end position="185"/>
    </location>
</feature>
<feature type="compositionally biased region" description="Acidic residues" evidence="1">
    <location>
        <begin position="226"/>
        <end position="235"/>
    </location>
</feature>
<dbReference type="RefSeq" id="XP_002501901.1">
    <property type="nucleotide sequence ID" value="XM_002501855.1"/>
</dbReference>
<dbReference type="GeneID" id="8243186"/>
<keyword evidence="4" id="KW-1185">Reference proteome</keyword>
<dbReference type="GO" id="GO:0043130">
    <property type="term" value="F:ubiquitin binding"/>
    <property type="evidence" value="ECO:0007669"/>
    <property type="project" value="InterPro"/>
</dbReference>
<dbReference type="InParanoid" id="C1E4Q2"/>
<feature type="domain" description="CUE" evidence="2">
    <location>
        <begin position="7"/>
        <end position="50"/>
    </location>
</feature>
<sequence length="263" mass="28480">MAGANVNFVEALQTLKSMFPELDTVTIRDALDSKGGHMESAVEELLQLSRRQRGMGGGMGGRGDGYGDDDGGGRGGYSDEPPRHSSMGRGGQGSGQGDYYSAVPPPEEEGSLWSWLTGEDDEPRRGGSANYTSRDDEDTFTWLANSANFYAGEVSRTVKSMTDALAEELLGPAEDEEGDIIEEEDASIRGNGEVVTGGAIKGPGRRSKKKEEEAPKPKPKPKRLTEEEEDDEDDVIGGVLNLLGLEDDEEEEVYVRRDNKKDK</sequence>
<dbReference type="Pfam" id="PF02845">
    <property type="entry name" value="CUE"/>
    <property type="match status" value="1"/>
</dbReference>
<evidence type="ECO:0000313" key="3">
    <source>
        <dbReference type="EMBL" id="ACO63159.1"/>
    </source>
</evidence>
<dbReference type="Gene3D" id="1.10.8.10">
    <property type="entry name" value="DNA helicase RuvA subunit, C-terminal domain"/>
    <property type="match status" value="1"/>
</dbReference>
<dbReference type="PROSITE" id="PS51140">
    <property type="entry name" value="CUE"/>
    <property type="match status" value="1"/>
</dbReference>
<feature type="region of interest" description="Disordered" evidence="1">
    <location>
        <begin position="53"/>
        <end position="137"/>
    </location>
</feature>
<feature type="compositionally biased region" description="Gly residues" evidence="1">
    <location>
        <begin position="54"/>
        <end position="64"/>
    </location>
</feature>
<reference evidence="3 4" key="1">
    <citation type="journal article" date="2009" name="Science">
        <title>Green evolution and dynamic adaptations revealed by genomes of the marine picoeukaryotes Micromonas.</title>
        <authorList>
            <person name="Worden A.Z."/>
            <person name="Lee J.H."/>
            <person name="Mock T."/>
            <person name="Rouze P."/>
            <person name="Simmons M.P."/>
            <person name="Aerts A.L."/>
            <person name="Allen A.E."/>
            <person name="Cuvelier M.L."/>
            <person name="Derelle E."/>
            <person name="Everett M.V."/>
            <person name="Foulon E."/>
            <person name="Grimwood J."/>
            <person name="Gundlach H."/>
            <person name="Henrissat B."/>
            <person name="Napoli C."/>
            <person name="McDonald S.M."/>
            <person name="Parker M.S."/>
            <person name="Rombauts S."/>
            <person name="Salamov A."/>
            <person name="Von Dassow P."/>
            <person name="Badger J.H."/>
            <person name="Coutinho P.M."/>
            <person name="Demir E."/>
            <person name="Dubchak I."/>
            <person name="Gentemann C."/>
            <person name="Eikrem W."/>
            <person name="Gready J.E."/>
            <person name="John U."/>
            <person name="Lanier W."/>
            <person name="Lindquist E.A."/>
            <person name="Lucas S."/>
            <person name="Mayer K.F."/>
            <person name="Moreau H."/>
            <person name="Not F."/>
            <person name="Otillar R."/>
            <person name="Panaud O."/>
            <person name="Pangilinan J."/>
            <person name="Paulsen I."/>
            <person name="Piegu B."/>
            <person name="Poliakov A."/>
            <person name="Robbens S."/>
            <person name="Schmutz J."/>
            <person name="Toulza E."/>
            <person name="Wyss T."/>
            <person name="Zelensky A."/>
            <person name="Zhou K."/>
            <person name="Armbrust E.V."/>
            <person name="Bhattacharya D."/>
            <person name="Goodenough U.W."/>
            <person name="Van de Peer Y."/>
            <person name="Grigoriev I.V."/>
        </authorList>
    </citation>
    <scope>NUCLEOTIDE SEQUENCE [LARGE SCALE GENOMIC DNA]</scope>
    <source>
        <strain evidence="4">RCC299 / NOUM17</strain>
    </source>
</reference>
<organism evidence="3 4">
    <name type="scientific">Micromonas commoda (strain RCC299 / NOUM17 / CCMP2709)</name>
    <name type="common">Picoplanktonic green alga</name>
    <dbReference type="NCBI Taxonomy" id="296587"/>
    <lineage>
        <taxon>Eukaryota</taxon>
        <taxon>Viridiplantae</taxon>
        <taxon>Chlorophyta</taxon>
        <taxon>Mamiellophyceae</taxon>
        <taxon>Mamiellales</taxon>
        <taxon>Mamiellaceae</taxon>
        <taxon>Micromonas</taxon>
    </lineage>
</organism>
<evidence type="ECO:0000256" key="1">
    <source>
        <dbReference type="SAM" id="MobiDB-lite"/>
    </source>
</evidence>
<feature type="region of interest" description="Disordered" evidence="1">
    <location>
        <begin position="170"/>
        <end position="236"/>
    </location>
</feature>
<proteinExistence type="predicted"/>
<dbReference type="SUPFAM" id="SSF46934">
    <property type="entry name" value="UBA-like"/>
    <property type="match status" value="1"/>
</dbReference>